<protein>
    <submittedName>
        <fullName evidence="1">Uncharacterized protein</fullName>
    </submittedName>
</protein>
<dbReference type="EMBL" id="JARYMX010000004">
    <property type="protein sequence ID" value="KAJ9551568.1"/>
    <property type="molecule type" value="Genomic_DNA"/>
</dbReference>
<dbReference type="SUPFAM" id="SSF52047">
    <property type="entry name" value="RNI-like"/>
    <property type="match status" value="1"/>
</dbReference>
<evidence type="ECO:0000313" key="1">
    <source>
        <dbReference type="EMBL" id="KAJ9551568.1"/>
    </source>
</evidence>
<reference evidence="1" key="1">
    <citation type="submission" date="2023-03" db="EMBL/GenBank/DDBJ databases">
        <title>Chromosome-scale reference genome and RAD-based genetic map of yellow starthistle (Centaurea solstitialis) reveal putative structural variation and QTLs associated with invader traits.</title>
        <authorList>
            <person name="Reatini B."/>
            <person name="Cang F.A."/>
            <person name="Jiang Q."/>
            <person name="Mckibben M.T.W."/>
            <person name="Barker M.S."/>
            <person name="Rieseberg L.H."/>
            <person name="Dlugosch K.M."/>
        </authorList>
    </citation>
    <scope>NUCLEOTIDE SEQUENCE</scope>
    <source>
        <strain evidence="1">CAN-66</strain>
        <tissue evidence="1">Leaf</tissue>
    </source>
</reference>
<proteinExistence type="predicted"/>
<sequence length="273" mass="31486">MKRVWLNHSDIFNQTVDSDKKVNSNVNLSRQTNLSIQTDRQDLVNSPQVKVVYILNIGHFTNRTTRSFLSFLEGTCSVDIIAHSFVLLRVLDLQKCHLNVNLEGLEFLVHLRPRLGIAFPATLKKLSLSCELPWSHMSIIQLLPNLEVLKLQDNIFTIGRWWDACEQQFPQRKLLKLSNSHIEKWEASSTSFPCLKQLLVSDSRYLEEIPLEIREITTLENIKIYGCSKSVVESVQRIQQEQHDEGNDELKITVDGMELSLYLSQHGCSELER</sequence>
<name>A0AA38T773_9ASTR</name>
<dbReference type="AlphaFoldDB" id="A0AA38T773"/>
<dbReference type="InterPro" id="IPR032675">
    <property type="entry name" value="LRR_dom_sf"/>
</dbReference>
<keyword evidence="2" id="KW-1185">Reference proteome</keyword>
<accession>A0AA38T773</accession>
<dbReference type="Gene3D" id="3.80.10.10">
    <property type="entry name" value="Ribonuclease Inhibitor"/>
    <property type="match status" value="1"/>
</dbReference>
<evidence type="ECO:0000313" key="2">
    <source>
        <dbReference type="Proteomes" id="UP001172457"/>
    </source>
</evidence>
<dbReference type="Proteomes" id="UP001172457">
    <property type="component" value="Chromosome 4"/>
</dbReference>
<dbReference type="PANTHER" id="PTHR15140:SF37">
    <property type="entry name" value="UBIQUITIN-LIKE DOMAIN-CONTAINING PROTEIN"/>
    <property type="match status" value="1"/>
</dbReference>
<gene>
    <name evidence="1" type="ORF">OSB04_015613</name>
</gene>
<dbReference type="PANTHER" id="PTHR15140">
    <property type="entry name" value="TUBULIN-SPECIFIC CHAPERONE E"/>
    <property type="match status" value="1"/>
</dbReference>
<organism evidence="1 2">
    <name type="scientific">Centaurea solstitialis</name>
    <name type="common">yellow star-thistle</name>
    <dbReference type="NCBI Taxonomy" id="347529"/>
    <lineage>
        <taxon>Eukaryota</taxon>
        <taxon>Viridiplantae</taxon>
        <taxon>Streptophyta</taxon>
        <taxon>Embryophyta</taxon>
        <taxon>Tracheophyta</taxon>
        <taxon>Spermatophyta</taxon>
        <taxon>Magnoliopsida</taxon>
        <taxon>eudicotyledons</taxon>
        <taxon>Gunneridae</taxon>
        <taxon>Pentapetalae</taxon>
        <taxon>asterids</taxon>
        <taxon>campanulids</taxon>
        <taxon>Asterales</taxon>
        <taxon>Asteraceae</taxon>
        <taxon>Carduoideae</taxon>
        <taxon>Cardueae</taxon>
        <taxon>Centaureinae</taxon>
        <taxon>Centaurea</taxon>
    </lineage>
</organism>
<comment type="caution">
    <text evidence="1">The sequence shown here is derived from an EMBL/GenBank/DDBJ whole genome shotgun (WGS) entry which is preliminary data.</text>
</comment>